<reference evidence="10 11" key="1">
    <citation type="journal article" date="2014" name="Genome Announc.">
        <title>Complete Genome Sequence of Polychlorinated Biphenyl Degrader Comamonas testosteroni TK102 (NBRC 109938).</title>
        <authorList>
            <person name="Fukuda K."/>
            <person name="Hosoyama A."/>
            <person name="Tsuchikane K."/>
            <person name="Ohji S."/>
            <person name="Yamazoe A."/>
            <person name="Fujita N."/>
            <person name="Shintani M."/>
            <person name="Kimbara K."/>
        </authorList>
    </citation>
    <scope>NUCLEOTIDE SEQUENCE [LARGE SCALE GENOMIC DNA]</scope>
    <source>
        <strain evidence="10">TK102</strain>
    </source>
</reference>
<dbReference type="PANTHER" id="PTHR48111:SF36">
    <property type="entry name" value="TRANSCRIPTIONAL REGULATORY PROTEIN CUTR"/>
    <property type="match status" value="1"/>
</dbReference>
<dbReference type="SUPFAM" id="SSF52172">
    <property type="entry name" value="CheY-like"/>
    <property type="match status" value="1"/>
</dbReference>
<dbReference type="KEGG" id="ctes:O987_21590"/>
<accession>A0A076PYC4</accession>
<evidence type="ECO:0000256" key="7">
    <source>
        <dbReference type="PROSITE-ProRule" id="PRU01091"/>
    </source>
</evidence>
<feature type="domain" description="Response regulatory" evidence="8">
    <location>
        <begin position="2"/>
        <end position="116"/>
    </location>
</feature>
<dbReference type="RefSeq" id="WP_003052457.1">
    <property type="nucleotide sequence ID" value="NZ_CP006704.1"/>
</dbReference>
<proteinExistence type="predicted"/>
<evidence type="ECO:0000256" key="3">
    <source>
        <dbReference type="ARBA" id="ARBA00023015"/>
    </source>
</evidence>
<evidence type="ECO:0000256" key="6">
    <source>
        <dbReference type="PROSITE-ProRule" id="PRU00169"/>
    </source>
</evidence>
<dbReference type="CDD" id="cd00383">
    <property type="entry name" value="trans_reg_C"/>
    <property type="match status" value="1"/>
</dbReference>
<dbReference type="InterPro" id="IPR016032">
    <property type="entry name" value="Sig_transdc_resp-reg_C-effctor"/>
</dbReference>
<organism evidence="10 11">
    <name type="scientific">Comamonas testosteroni TK102</name>
    <dbReference type="NCBI Taxonomy" id="1392005"/>
    <lineage>
        <taxon>Bacteria</taxon>
        <taxon>Pseudomonadati</taxon>
        <taxon>Pseudomonadota</taxon>
        <taxon>Betaproteobacteria</taxon>
        <taxon>Burkholderiales</taxon>
        <taxon>Comamonadaceae</taxon>
        <taxon>Comamonas</taxon>
    </lineage>
</organism>
<dbReference type="InterPro" id="IPR001789">
    <property type="entry name" value="Sig_transdc_resp-reg_receiver"/>
</dbReference>
<evidence type="ECO:0000259" key="8">
    <source>
        <dbReference type="PROSITE" id="PS50110"/>
    </source>
</evidence>
<dbReference type="AlphaFoldDB" id="A0A076PYC4"/>
<dbReference type="Gene3D" id="3.40.50.2300">
    <property type="match status" value="1"/>
</dbReference>
<protein>
    <submittedName>
        <fullName evidence="10">Transcriptional regulator</fullName>
    </submittedName>
</protein>
<dbReference type="GO" id="GO:0032993">
    <property type="term" value="C:protein-DNA complex"/>
    <property type="evidence" value="ECO:0007669"/>
    <property type="project" value="TreeGrafter"/>
</dbReference>
<feature type="DNA-binding region" description="OmpR/PhoB-type" evidence="7">
    <location>
        <begin position="125"/>
        <end position="223"/>
    </location>
</feature>
<keyword evidence="3" id="KW-0805">Transcription regulation</keyword>
<dbReference type="GO" id="GO:0000156">
    <property type="term" value="F:phosphorelay response regulator activity"/>
    <property type="evidence" value="ECO:0007669"/>
    <property type="project" value="TreeGrafter"/>
</dbReference>
<dbReference type="GO" id="GO:0006355">
    <property type="term" value="P:regulation of DNA-templated transcription"/>
    <property type="evidence" value="ECO:0007669"/>
    <property type="project" value="InterPro"/>
</dbReference>
<feature type="modified residue" description="4-aspartylphosphate" evidence="6">
    <location>
        <position position="51"/>
    </location>
</feature>
<dbReference type="InterPro" id="IPR011006">
    <property type="entry name" value="CheY-like_superfamily"/>
</dbReference>
<dbReference type="EMBL" id="CP006704">
    <property type="protein sequence ID" value="AIJ48407.1"/>
    <property type="molecule type" value="Genomic_DNA"/>
</dbReference>
<evidence type="ECO:0000313" key="10">
    <source>
        <dbReference type="EMBL" id="AIJ48407.1"/>
    </source>
</evidence>
<dbReference type="Pfam" id="PF00072">
    <property type="entry name" value="Response_reg"/>
    <property type="match status" value="1"/>
</dbReference>
<dbReference type="HOGENOM" id="CLU_000445_30_1_4"/>
<keyword evidence="1 6" id="KW-0597">Phosphoprotein</keyword>
<keyword evidence="5" id="KW-0804">Transcription</keyword>
<dbReference type="SUPFAM" id="SSF46894">
    <property type="entry name" value="C-terminal effector domain of the bipartite response regulators"/>
    <property type="match status" value="1"/>
</dbReference>
<evidence type="ECO:0000256" key="2">
    <source>
        <dbReference type="ARBA" id="ARBA00023012"/>
    </source>
</evidence>
<name>A0A076PYC4_COMTE</name>
<keyword evidence="2" id="KW-0902">Two-component regulatory system</keyword>
<keyword evidence="4 7" id="KW-0238">DNA-binding</keyword>
<evidence type="ECO:0000256" key="1">
    <source>
        <dbReference type="ARBA" id="ARBA00022553"/>
    </source>
</evidence>
<dbReference type="Pfam" id="PF00486">
    <property type="entry name" value="Trans_reg_C"/>
    <property type="match status" value="1"/>
</dbReference>
<dbReference type="SMART" id="SM00448">
    <property type="entry name" value="REC"/>
    <property type="match status" value="1"/>
</dbReference>
<dbReference type="Proteomes" id="UP000028782">
    <property type="component" value="Chromosome"/>
</dbReference>
<dbReference type="InterPro" id="IPR036388">
    <property type="entry name" value="WH-like_DNA-bd_sf"/>
</dbReference>
<feature type="domain" description="OmpR/PhoB-type" evidence="9">
    <location>
        <begin position="125"/>
        <end position="223"/>
    </location>
</feature>
<sequence length="231" mass="25470">MRLLLIEDDLELANGLVHSLAQSNYAVDAVHTGHAATEACKTTAYELLILDLGLPDEDGLSVLRRLRRQGVAAPVIILTARYDLQDRISGLDAGGDDYLPKPFALGELEARIRALLRRGSSSGASLTLGFGDLMLDPAARIATVHDHELMLTAREMAVLELLLRRQGRIISKQQIIESLYTWASDINPSSIEVFVSRLRRKLEDAGAGVGIRMLRGLGYRLEQQPRPQTHE</sequence>
<evidence type="ECO:0000256" key="4">
    <source>
        <dbReference type="ARBA" id="ARBA00023125"/>
    </source>
</evidence>
<evidence type="ECO:0000259" key="9">
    <source>
        <dbReference type="PROSITE" id="PS51755"/>
    </source>
</evidence>
<dbReference type="InterPro" id="IPR001867">
    <property type="entry name" value="OmpR/PhoB-type_DNA-bd"/>
</dbReference>
<dbReference type="PROSITE" id="PS50110">
    <property type="entry name" value="RESPONSE_REGULATORY"/>
    <property type="match status" value="1"/>
</dbReference>
<dbReference type="GO" id="GO:0000976">
    <property type="term" value="F:transcription cis-regulatory region binding"/>
    <property type="evidence" value="ECO:0007669"/>
    <property type="project" value="TreeGrafter"/>
</dbReference>
<dbReference type="SMART" id="SM00862">
    <property type="entry name" value="Trans_reg_C"/>
    <property type="match status" value="1"/>
</dbReference>
<evidence type="ECO:0000313" key="11">
    <source>
        <dbReference type="Proteomes" id="UP000028782"/>
    </source>
</evidence>
<evidence type="ECO:0000256" key="5">
    <source>
        <dbReference type="ARBA" id="ARBA00023163"/>
    </source>
</evidence>
<dbReference type="PANTHER" id="PTHR48111">
    <property type="entry name" value="REGULATOR OF RPOS"/>
    <property type="match status" value="1"/>
</dbReference>
<dbReference type="Gene3D" id="6.10.250.690">
    <property type="match status" value="1"/>
</dbReference>
<dbReference type="CDD" id="cd17624">
    <property type="entry name" value="REC_OmpR_PmrA-like"/>
    <property type="match status" value="1"/>
</dbReference>
<dbReference type="FunFam" id="3.40.50.2300:FF:000002">
    <property type="entry name" value="DNA-binding response regulator PhoP"/>
    <property type="match status" value="1"/>
</dbReference>
<dbReference type="InterPro" id="IPR039420">
    <property type="entry name" value="WalR-like"/>
</dbReference>
<dbReference type="GO" id="GO:0005829">
    <property type="term" value="C:cytosol"/>
    <property type="evidence" value="ECO:0007669"/>
    <property type="project" value="TreeGrafter"/>
</dbReference>
<dbReference type="PROSITE" id="PS51755">
    <property type="entry name" value="OMPR_PHOB"/>
    <property type="match status" value="1"/>
</dbReference>
<dbReference type="Gene3D" id="1.10.10.10">
    <property type="entry name" value="Winged helix-like DNA-binding domain superfamily/Winged helix DNA-binding domain"/>
    <property type="match status" value="1"/>
</dbReference>
<gene>
    <name evidence="10" type="ORF">O987_21590</name>
</gene>